<keyword evidence="2" id="KW-1185">Reference proteome</keyword>
<dbReference type="InterPro" id="IPR053158">
    <property type="entry name" value="CapK_Type1_Caps_Biosynth"/>
</dbReference>
<dbReference type="PROSITE" id="PS51257">
    <property type="entry name" value="PROKAR_LIPOPROTEIN"/>
    <property type="match status" value="1"/>
</dbReference>
<dbReference type="EC" id="6.2.1.30" evidence="1"/>
<dbReference type="AlphaFoldDB" id="A0A5B9QTX7"/>
<evidence type="ECO:0000313" key="1">
    <source>
        <dbReference type="EMBL" id="QEG42507.1"/>
    </source>
</evidence>
<dbReference type="GO" id="GO:0047475">
    <property type="term" value="F:phenylacetate-CoA ligase activity"/>
    <property type="evidence" value="ECO:0007669"/>
    <property type="project" value="UniProtKB-EC"/>
</dbReference>
<reference evidence="1 2" key="1">
    <citation type="submission" date="2019-08" db="EMBL/GenBank/DDBJ databases">
        <title>Deep-cultivation of Planctomycetes and their phenomic and genomic characterization uncovers novel biology.</title>
        <authorList>
            <person name="Wiegand S."/>
            <person name="Jogler M."/>
            <person name="Boedeker C."/>
            <person name="Pinto D."/>
            <person name="Vollmers J."/>
            <person name="Rivas-Marin E."/>
            <person name="Kohn T."/>
            <person name="Peeters S.H."/>
            <person name="Heuer A."/>
            <person name="Rast P."/>
            <person name="Oberbeckmann S."/>
            <person name="Bunk B."/>
            <person name="Jeske O."/>
            <person name="Meyerdierks A."/>
            <person name="Storesund J.E."/>
            <person name="Kallscheuer N."/>
            <person name="Luecker S."/>
            <person name="Lage O.M."/>
            <person name="Pohl T."/>
            <person name="Merkel B.J."/>
            <person name="Hornburger P."/>
            <person name="Mueller R.-W."/>
            <person name="Bruemmer F."/>
            <person name="Labrenz M."/>
            <person name="Spormann A.M."/>
            <person name="Op den Camp H."/>
            <person name="Overmann J."/>
            <person name="Amann R."/>
            <person name="Jetten M.S.M."/>
            <person name="Mascher T."/>
            <person name="Medema M.H."/>
            <person name="Devos D.P."/>
            <person name="Kaster A.-K."/>
            <person name="Ovreas L."/>
            <person name="Rohde M."/>
            <person name="Galperin M.Y."/>
            <person name="Jogler C."/>
        </authorList>
    </citation>
    <scope>NUCLEOTIDE SEQUENCE [LARGE SCALE GENOMIC DNA]</scope>
    <source>
        <strain evidence="1 2">UC8</strain>
    </source>
</reference>
<protein>
    <submittedName>
        <fullName evidence="1">Phenylacetate-coenzyme A ligase</fullName>
        <ecNumber evidence="1">6.2.1.30</ecNumber>
    </submittedName>
</protein>
<dbReference type="Proteomes" id="UP000325286">
    <property type="component" value="Chromosome"/>
</dbReference>
<dbReference type="InterPro" id="IPR042099">
    <property type="entry name" value="ANL_N_sf"/>
</dbReference>
<dbReference type="Gene3D" id="3.40.50.12780">
    <property type="entry name" value="N-terminal domain of ligase-like"/>
    <property type="match status" value="1"/>
</dbReference>
<dbReference type="PANTHER" id="PTHR36932:SF1">
    <property type="entry name" value="CAPSULAR POLYSACCHARIDE BIOSYNTHESIS PROTEIN"/>
    <property type="match status" value="1"/>
</dbReference>
<gene>
    <name evidence="1" type="ORF">UC8_45460</name>
</gene>
<dbReference type="PANTHER" id="PTHR36932">
    <property type="entry name" value="CAPSULAR POLYSACCHARIDE BIOSYNTHESIS PROTEIN"/>
    <property type="match status" value="1"/>
</dbReference>
<evidence type="ECO:0000313" key="2">
    <source>
        <dbReference type="Proteomes" id="UP000325286"/>
    </source>
</evidence>
<name>A0A5B9QTX7_9BACT</name>
<keyword evidence="1" id="KW-0436">Ligase</keyword>
<dbReference type="EMBL" id="CP042914">
    <property type="protein sequence ID" value="QEG42507.1"/>
    <property type="molecule type" value="Genomic_DNA"/>
</dbReference>
<organism evidence="1 2">
    <name type="scientific">Roseimaritima ulvae</name>
    <dbReference type="NCBI Taxonomy" id="980254"/>
    <lineage>
        <taxon>Bacteria</taxon>
        <taxon>Pseudomonadati</taxon>
        <taxon>Planctomycetota</taxon>
        <taxon>Planctomycetia</taxon>
        <taxon>Pirellulales</taxon>
        <taxon>Pirellulaceae</taxon>
        <taxon>Roseimaritima</taxon>
    </lineage>
</organism>
<dbReference type="SUPFAM" id="SSF56801">
    <property type="entry name" value="Acetyl-CoA synthetase-like"/>
    <property type="match status" value="1"/>
</dbReference>
<sequence>MAILPRSLVAQTSLSVGCFFSDSNCLSLAKAPANSGRIADERFSRIIEHAHAKVPFYVDRLRPIPRHIDTLEYLATISVTTKDDVEAHFPDGMTDDSDPADWRMMSTRGTAQRLITIQGFAKRDAVRAAQLRSLRLSGGYRPGMPMVEIPPEICEIVCGEEGEQEQGVLSHAWGMLRRGQLRDKKAVRDLRGLVERHWILNRKMYPGFGRHGSHPPTEVLDEYLLRLRRDRPYVLKALATYLVAIARHIHTENLPPLQIPVIKTMGSRVTPGQRPLLEQAFGGVYWDDYGSAEFGAIACECEHHNGLHVFDDFFIVEVVDAEGHPVADGQRGWIVVTDLMNTTMPLIRYKIGDVGVIDHQPCACGRSGPRITVEGRAHDTLVDSQGGWRTTDDVVDFLEQCPGVVAGQVCALGSQRYELTLIEDTHVALDQEALREQFAEWIGGQPTVKLQTATTLRPEAGGKFRYVRGDLERSSNHGSVG</sequence>
<accession>A0A5B9QTX7</accession>
<proteinExistence type="predicted"/>
<dbReference type="KEGG" id="rul:UC8_45460"/>